<comment type="subcellular location">
    <subcellularLocation>
        <location evidence="1">Cell outer membrane</location>
    </subcellularLocation>
</comment>
<dbReference type="RefSeq" id="WP_169657732.1">
    <property type="nucleotide sequence ID" value="NZ_JABANE010000042.1"/>
</dbReference>
<dbReference type="InterPro" id="IPR036942">
    <property type="entry name" value="Beta-barrel_TonB_sf"/>
</dbReference>
<dbReference type="AlphaFoldDB" id="A0A7X9RVF8"/>
<evidence type="ECO:0008006" key="6">
    <source>
        <dbReference type="Google" id="ProtNLM"/>
    </source>
</evidence>
<evidence type="ECO:0000256" key="3">
    <source>
        <dbReference type="ARBA" id="ARBA00023237"/>
    </source>
</evidence>
<gene>
    <name evidence="4" type="ORF">HHU12_15880</name>
</gene>
<keyword evidence="5" id="KW-1185">Reference proteome</keyword>
<dbReference type="EMBL" id="JABANE010000042">
    <property type="protein sequence ID" value="NME69456.1"/>
    <property type="molecule type" value="Genomic_DNA"/>
</dbReference>
<dbReference type="GO" id="GO:0009279">
    <property type="term" value="C:cell outer membrane"/>
    <property type="evidence" value="ECO:0007669"/>
    <property type="project" value="UniProtKB-SubCell"/>
</dbReference>
<reference evidence="4 5" key="1">
    <citation type="submission" date="2020-04" db="EMBL/GenBank/DDBJ databases">
        <title>Flammeovirga sp. SR4, a novel species isolated from seawater.</title>
        <authorList>
            <person name="Wang X."/>
        </authorList>
    </citation>
    <scope>NUCLEOTIDE SEQUENCE [LARGE SCALE GENOMIC DNA]</scope>
    <source>
        <strain evidence="4 5">ATCC 23126</strain>
    </source>
</reference>
<evidence type="ECO:0000256" key="1">
    <source>
        <dbReference type="ARBA" id="ARBA00004442"/>
    </source>
</evidence>
<organism evidence="4 5">
    <name type="scientific">Flammeovirga aprica JL-4</name>
    <dbReference type="NCBI Taxonomy" id="694437"/>
    <lineage>
        <taxon>Bacteria</taxon>
        <taxon>Pseudomonadati</taxon>
        <taxon>Bacteroidota</taxon>
        <taxon>Cytophagia</taxon>
        <taxon>Cytophagales</taxon>
        <taxon>Flammeovirgaceae</taxon>
        <taxon>Flammeovirga</taxon>
    </lineage>
</organism>
<name>A0A7X9RVF8_9BACT</name>
<proteinExistence type="predicted"/>
<comment type="caution">
    <text evidence="4">The sequence shown here is derived from an EMBL/GenBank/DDBJ whole genome shotgun (WGS) entry which is preliminary data.</text>
</comment>
<keyword evidence="3" id="KW-0998">Cell outer membrane</keyword>
<dbReference type="Gene3D" id="2.40.170.20">
    <property type="entry name" value="TonB-dependent receptor, beta-barrel domain"/>
    <property type="match status" value="1"/>
</dbReference>
<evidence type="ECO:0000256" key="2">
    <source>
        <dbReference type="ARBA" id="ARBA00023136"/>
    </source>
</evidence>
<protein>
    <recommendedName>
        <fullName evidence="6">TonB-dependent receptor plug domain-containing protein</fullName>
    </recommendedName>
</protein>
<dbReference type="Proteomes" id="UP000576082">
    <property type="component" value="Unassembled WGS sequence"/>
</dbReference>
<accession>A0A7X9RVF8</accession>
<dbReference type="SUPFAM" id="SSF56935">
    <property type="entry name" value="Porins"/>
    <property type="match status" value="1"/>
</dbReference>
<evidence type="ECO:0000313" key="4">
    <source>
        <dbReference type="EMBL" id="NME69456.1"/>
    </source>
</evidence>
<evidence type="ECO:0000313" key="5">
    <source>
        <dbReference type="Proteomes" id="UP000576082"/>
    </source>
</evidence>
<sequence length="744" mass="85763">MRFFPITILFLFYVHFIAGQTKVIIKDKKNLQPIQHVTAISYSQKLIGESDPNGILILDSSILRDTLFLTHWDYKTLPILLSSDSTVYLISKTDTLEVVAIEGKAIEEQKAIQFTRNEIVNLSPSFLSSFNLERNLQVLPGVTVTNDTQSGLYVRGSHRGESRVLFNNIPQYSSNHLFGLASNYQEDLLGKIAFHKGYFPSSMYNGIMSFLTVDVDDQIPEKTSLKLGLGTLSSEIYSKVRINESTKIDVGYRRAYLDWIGGYYNDIQNEDLIPIYTFDDFSVNAVKKLNKNDKLNLTYISSYDNIKSTLNKNLINSEWFAQTVAMNYLKLTKFGVFEFYAGLNANQFSFQHSHEADNDKTSADNDLNSYIAGTKFFRDINENLKIESAIEYQQVRGKVKNYWELPSSKKREFENDISSVHQHNFSTHFYYQISSLLNVDGGVNLNYYTRDQFQDLQLAPRLSFNFTTENHLINLSYTKSFQNIHYLPYIGFDMPIDMWDWTNENIAPLSSDNLQLDYSVTLLPEVKLTAGIFYTYKKNVIDYKDGAEYLYNDWDNEQITQGIEHIKGGEIELNSSFFNLPLRASYTYLDAERSNPELYNGAPYQNAYSPKHQFTFAVNKKLTQRLSFNCNWYYSTGQRITIPTSFILSTPSNQTGTTVIPVYQERNNFELPASHRMDVSANYLIPVRSNQLHLTLSIFNVYNNKNAYFVSFEKVTRENEPSLIQGRKKALIPFLPSFKITYQL</sequence>
<keyword evidence="2" id="KW-0472">Membrane</keyword>